<feature type="repeat" description="ANK" evidence="3">
    <location>
        <begin position="376"/>
        <end position="400"/>
    </location>
</feature>
<keyword evidence="1" id="KW-0677">Repeat</keyword>
<evidence type="ECO:0000313" key="6">
    <source>
        <dbReference type="Proteomes" id="UP001610563"/>
    </source>
</evidence>
<keyword evidence="2 3" id="KW-0040">ANK repeat</keyword>
<comment type="caution">
    <text evidence="5">The sequence shown here is derived from an EMBL/GenBank/DDBJ whole genome shotgun (WGS) entry which is preliminary data.</text>
</comment>
<organism evidence="5 6">
    <name type="scientific">Aspergillus keveii</name>
    <dbReference type="NCBI Taxonomy" id="714993"/>
    <lineage>
        <taxon>Eukaryota</taxon>
        <taxon>Fungi</taxon>
        <taxon>Dikarya</taxon>
        <taxon>Ascomycota</taxon>
        <taxon>Pezizomycotina</taxon>
        <taxon>Eurotiomycetes</taxon>
        <taxon>Eurotiomycetidae</taxon>
        <taxon>Eurotiales</taxon>
        <taxon>Aspergillaceae</taxon>
        <taxon>Aspergillus</taxon>
        <taxon>Aspergillus subgen. Nidulantes</taxon>
    </lineage>
</organism>
<dbReference type="Pfam" id="PF12937">
    <property type="entry name" value="F-box-like"/>
    <property type="match status" value="1"/>
</dbReference>
<feature type="repeat" description="ANK" evidence="3">
    <location>
        <begin position="337"/>
        <end position="361"/>
    </location>
</feature>
<gene>
    <name evidence="5" type="ORF">BJX66DRAFT_307191</name>
</gene>
<name>A0ABR4G2E9_9EURO</name>
<dbReference type="EMBL" id="JBFTWV010000066">
    <property type="protein sequence ID" value="KAL2789328.1"/>
    <property type="molecule type" value="Genomic_DNA"/>
</dbReference>
<evidence type="ECO:0000259" key="4">
    <source>
        <dbReference type="PROSITE" id="PS50181"/>
    </source>
</evidence>
<dbReference type="InterPro" id="IPR002110">
    <property type="entry name" value="Ankyrin_rpt"/>
</dbReference>
<evidence type="ECO:0000313" key="5">
    <source>
        <dbReference type="EMBL" id="KAL2789328.1"/>
    </source>
</evidence>
<feature type="repeat" description="ANK" evidence="3">
    <location>
        <begin position="411"/>
        <end position="435"/>
    </location>
</feature>
<feature type="domain" description="F-box" evidence="4">
    <location>
        <begin position="1"/>
        <end position="46"/>
    </location>
</feature>
<dbReference type="Pfam" id="PF12796">
    <property type="entry name" value="Ank_2"/>
    <property type="match status" value="3"/>
</dbReference>
<dbReference type="SMART" id="SM00248">
    <property type="entry name" value="ANK"/>
    <property type="match status" value="12"/>
</dbReference>
<accession>A0ABR4G2E9</accession>
<dbReference type="InterPro" id="IPR050663">
    <property type="entry name" value="Ankyrin-SOCS_Box"/>
</dbReference>
<feature type="repeat" description="ANK" evidence="3">
    <location>
        <begin position="153"/>
        <end position="186"/>
    </location>
</feature>
<dbReference type="SUPFAM" id="SSF48403">
    <property type="entry name" value="Ankyrin repeat"/>
    <property type="match status" value="2"/>
</dbReference>
<dbReference type="InterPro" id="IPR036770">
    <property type="entry name" value="Ankyrin_rpt-contain_sf"/>
</dbReference>
<reference evidence="5 6" key="1">
    <citation type="submission" date="2024-07" db="EMBL/GenBank/DDBJ databases">
        <title>Section-level genome sequencing and comparative genomics of Aspergillus sections Usti and Cavernicolus.</title>
        <authorList>
            <consortium name="Lawrence Berkeley National Laboratory"/>
            <person name="Nybo J.L."/>
            <person name="Vesth T.C."/>
            <person name="Theobald S."/>
            <person name="Frisvad J.C."/>
            <person name="Larsen T.O."/>
            <person name="Kjaerboelling I."/>
            <person name="Rothschild-Mancinelli K."/>
            <person name="Lyhne E.K."/>
            <person name="Kogle M.E."/>
            <person name="Barry K."/>
            <person name="Clum A."/>
            <person name="Na H."/>
            <person name="Ledsgaard L."/>
            <person name="Lin J."/>
            <person name="Lipzen A."/>
            <person name="Kuo A."/>
            <person name="Riley R."/>
            <person name="Mondo S."/>
            <person name="Labutti K."/>
            <person name="Haridas S."/>
            <person name="Pangalinan J."/>
            <person name="Salamov A.A."/>
            <person name="Simmons B.A."/>
            <person name="Magnuson J.K."/>
            <person name="Chen J."/>
            <person name="Drula E."/>
            <person name="Henrissat B."/>
            <person name="Wiebenga A."/>
            <person name="Lubbers R.J."/>
            <person name="Gomes A.C."/>
            <person name="Makela M.R."/>
            <person name="Stajich J."/>
            <person name="Grigoriev I.V."/>
            <person name="Mortensen U.H."/>
            <person name="De Vries R.P."/>
            <person name="Baker S.E."/>
            <person name="Andersen M.R."/>
        </authorList>
    </citation>
    <scope>NUCLEOTIDE SEQUENCE [LARGE SCALE GENOMIC DNA]</scope>
    <source>
        <strain evidence="5 6">CBS 209.92</strain>
    </source>
</reference>
<dbReference type="Gene3D" id="1.25.40.20">
    <property type="entry name" value="Ankyrin repeat-containing domain"/>
    <property type="match status" value="3"/>
</dbReference>
<evidence type="ECO:0000256" key="2">
    <source>
        <dbReference type="ARBA" id="ARBA00023043"/>
    </source>
</evidence>
<proteinExistence type="predicted"/>
<dbReference type="Proteomes" id="UP001610563">
    <property type="component" value="Unassembled WGS sequence"/>
</dbReference>
<evidence type="ECO:0000256" key="3">
    <source>
        <dbReference type="PROSITE-ProRule" id="PRU00023"/>
    </source>
</evidence>
<protein>
    <submittedName>
        <fullName evidence="5">Ankyrin repeat-containing domain protein</fullName>
    </submittedName>
</protein>
<dbReference type="PANTHER" id="PTHR24193">
    <property type="entry name" value="ANKYRIN REPEAT PROTEIN"/>
    <property type="match status" value="1"/>
</dbReference>
<dbReference type="PROSITE" id="PS50181">
    <property type="entry name" value="FBOX"/>
    <property type="match status" value="1"/>
</dbReference>
<dbReference type="PROSITE" id="PS50297">
    <property type="entry name" value="ANK_REP_REGION"/>
    <property type="match status" value="4"/>
</dbReference>
<dbReference type="PANTHER" id="PTHR24193:SF121">
    <property type="entry name" value="ADA2A-CONTAINING COMPLEX COMPONENT 3, ISOFORM D"/>
    <property type="match status" value="1"/>
</dbReference>
<keyword evidence="6" id="KW-1185">Reference proteome</keyword>
<dbReference type="PROSITE" id="PS50088">
    <property type="entry name" value="ANK_REPEAT"/>
    <property type="match status" value="5"/>
</dbReference>
<sequence length="472" mass="50916">MNLLDLPPEILLIILSFLDREQDIYTLTLTNKPLSTLANPHLYTNNARKHNSSALLWAAEHNKQPTAELSLRHGGNINATDSDGRTPLFWTSWQAHNDLARFFLRIGKGKIDVNLKENRGVTPLNYACMQGNTGIVRMLLETGKADVNTPENGGLTPIGSAAQIGNVPIVTMLLATEGINVNAADSIFARAPICLAADGGYADVMRLLLETGQVDLDDQNWRIQSSFFWAVNWGYEGVVRLFLATGKVDVNAALPSQGTPPLCQAARNGRVAIVKMFIEFALDGGGEGSEGEDVQFDIRDQSCHRTPLGWAALGGHVDVAEVLLSTGRVDIDSRDGVGQTPLSLAAQNGHTRVVQMLLEAGKKGLGSVSVDPESDLGRTPLSLAAQGGWHAVVKLLIQTGQADVNAVDSEWRRTPLSWAAGNGHVEVVQLLLATGRADLDSRDGTFQRTALEWAAENGYDAVVELLEQQGHE</sequence>
<dbReference type="InterPro" id="IPR001810">
    <property type="entry name" value="F-box_dom"/>
</dbReference>
<evidence type="ECO:0000256" key="1">
    <source>
        <dbReference type="ARBA" id="ARBA00022737"/>
    </source>
</evidence>
<feature type="repeat" description="ANK" evidence="3">
    <location>
        <begin position="119"/>
        <end position="143"/>
    </location>
</feature>